<evidence type="ECO:0000313" key="3">
    <source>
        <dbReference type="Proteomes" id="UP001604277"/>
    </source>
</evidence>
<protein>
    <submittedName>
        <fullName evidence="2">Uncharacterized protein</fullName>
    </submittedName>
</protein>
<name>A0ABD1P2F5_9LAMI</name>
<dbReference type="EMBL" id="JBFOLJ010000032">
    <property type="protein sequence ID" value="KAL2458057.1"/>
    <property type="molecule type" value="Genomic_DNA"/>
</dbReference>
<reference evidence="3" key="1">
    <citation type="submission" date="2024-07" db="EMBL/GenBank/DDBJ databases">
        <title>Two chromosome-level genome assemblies of Korean endemic species Abeliophyllum distichum and Forsythia ovata (Oleaceae).</title>
        <authorList>
            <person name="Jang H."/>
        </authorList>
    </citation>
    <scope>NUCLEOTIDE SEQUENCE [LARGE SCALE GENOMIC DNA]</scope>
</reference>
<dbReference type="Proteomes" id="UP001604277">
    <property type="component" value="Unassembled WGS sequence"/>
</dbReference>
<evidence type="ECO:0000313" key="2">
    <source>
        <dbReference type="EMBL" id="KAL2458057.1"/>
    </source>
</evidence>
<evidence type="ECO:0000256" key="1">
    <source>
        <dbReference type="SAM" id="MobiDB-lite"/>
    </source>
</evidence>
<dbReference type="AlphaFoldDB" id="A0ABD1P2F5"/>
<proteinExistence type="predicted"/>
<keyword evidence="3" id="KW-1185">Reference proteome</keyword>
<sequence length="116" mass="12636">MAAINQILFNKEPSSPPLPLQLLSSCKPLPNICHNQMLSVSPLTPTNHTLTHFTISNPPSPSLPTSTPSSPPRSPPAFHFNLLISPLANSQTQTPPLLCQSPIHHLQPLPIAHFQY</sequence>
<comment type="caution">
    <text evidence="2">The sequence shown here is derived from an EMBL/GenBank/DDBJ whole genome shotgun (WGS) entry which is preliminary data.</text>
</comment>
<gene>
    <name evidence="2" type="ORF">Fot_55915</name>
</gene>
<organism evidence="2 3">
    <name type="scientific">Forsythia ovata</name>
    <dbReference type="NCBI Taxonomy" id="205694"/>
    <lineage>
        <taxon>Eukaryota</taxon>
        <taxon>Viridiplantae</taxon>
        <taxon>Streptophyta</taxon>
        <taxon>Embryophyta</taxon>
        <taxon>Tracheophyta</taxon>
        <taxon>Spermatophyta</taxon>
        <taxon>Magnoliopsida</taxon>
        <taxon>eudicotyledons</taxon>
        <taxon>Gunneridae</taxon>
        <taxon>Pentapetalae</taxon>
        <taxon>asterids</taxon>
        <taxon>lamiids</taxon>
        <taxon>Lamiales</taxon>
        <taxon>Oleaceae</taxon>
        <taxon>Forsythieae</taxon>
        <taxon>Forsythia</taxon>
    </lineage>
</organism>
<feature type="region of interest" description="Disordered" evidence="1">
    <location>
        <begin position="49"/>
        <end position="75"/>
    </location>
</feature>
<accession>A0ABD1P2F5</accession>